<accession>A0AA36I137</accession>
<evidence type="ECO:0008006" key="3">
    <source>
        <dbReference type="Google" id="ProtNLM"/>
    </source>
</evidence>
<dbReference type="EMBL" id="CAUJNA010000585">
    <property type="protein sequence ID" value="CAJ1378994.1"/>
    <property type="molecule type" value="Genomic_DNA"/>
</dbReference>
<dbReference type="AlphaFoldDB" id="A0AA36I137"/>
<organism evidence="1 2">
    <name type="scientific">Effrenium voratum</name>
    <dbReference type="NCBI Taxonomy" id="2562239"/>
    <lineage>
        <taxon>Eukaryota</taxon>
        <taxon>Sar</taxon>
        <taxon>Alveolata</taxon>
        <taxon>Dinophyceae</taxon>
        <taxon>Suessiales</taxon>
        <taxon>Symbiodiniaceae</taxon>
        <taxon>Effrenium</taxon>
    </lineage>
</organism>
<reference evidence="1" key="1">
    <citation type="submission" date="2023-08" db="EMBL/GenBank/DDBJ databases">
        <authorList>
            <person name="Chen Y."/>
            <person name="Shah S."/>
            <person name="Dougan E. K."/>
            <person name="Thang M."/>
            <person name="Chan C."/>
        </authorList>
    </citation>
    <scope>NUCLEOTIDE SEQUENCE</scope>
</reference>
<dbReference type="Pfam" id="PF13812">
    <property type="entry name" value="PPR_3"/>
    <property type="match status" value="1"/>
</dbReference>
<name>A0AA36I137_9DINO</name>
<evidence type="ECO:0000313" key="2">
    <source>
        <dbReference type="Proteomes" id="UP001178507"/>
    </source>
</evidence>
<comment type="caution">
    <text evidence="1">The sequence shown here is derived from an EMBL/GenBank/DDBJ whole genome shotgun (WGS) entry which is preliminary data.</text>
</comment>
<sequence>ALGAVGTGAAVAACESSRRWKMACQLLQDLVCAAVEPTVVIYNSVLGALHGSPDLALALAETMRLRRLLPTAATYSA</sequence>
<feature type="non-terminal residue" evidence="1">
    <location>
        <position position="77"/>
    </location>
</feature>
<proteinExistence type="predicted"/>
<keyword evidence="2" id="KW-1185">Reference proteome</keyword>
<dbReference type="InterPro" id="IPR011990">
    <property type="entry name" value="TPR-like_helical_dom_sf"/>
</dbReference>
<gene>
    <name evidence="1" type="ORF">EVOR1521_LOCUS7366</name>
</gene>
<dbReference type="Gene3D" id="1.25.40.10">
    <property type="entry name" value="Tetratricopeptide repeat domain"/>
    <property type="match status" value="1"/>
</dbReference>
<protein>
    <recommendedName>
        <fullName evidence="3">Pentatricopeptide repeat-containing protein</fullName>
    </recommendedName>
</protein>
<dbReference type="Proteomes" id="UP001178507">
    <property type="component" value="Unassembled WGS sequence"/>
</dbReference>
<feature type="non-terminal residue" evidence="1">
    <location>
        <position position="1"/>
    </location>
</feature>
<dbReference type="InterPro" id="IPR002885">
    <property type="entry name" value="PPR_rpt"/>
</dbReference>
<evidence type="ECO:0000313" key="1">
    <source>
        <dbReference type="EMBL" id="CAJ1378994.1"/>
    </source>
</evidence>